<gene>
    <name evidence="5" type="ORF">SAMN04489743_0430</name>
</gene>
<dbReference type="CDD" id="cd01392">
    <property type="entry name" value="HTH_LacI"/>
    <property type="match status" value="1"/>
</dbReference>
<protein>
    <submittedName>
        <fullName evidence="5">Regulatory protein, lacI family</fullName>
    </submittedName>
</protein>
<dbReference type="Gene3D" id="3.40.50.2300">
    <property type="match status" value="1"/>
</dbReference>
<dbReference type="Gene3D" id="1.10.260.40">
    <property type="entry name" value="lambda repressor-like DNA-binding domains"/>
    <property type="match status" value="1"/>
</dbReference>
<evidence type="ECO:0000313" key="5">
    <source>
        <dbReference type="EMBL" id="SDS60487.1"/>
    </source>
</evidence>
<keyword evidence="3" id="KW-0804">Transcription</keyword>
<evidence type="ECO:0000256" key="1">
    <source>
        <dbReference type="ARBA" id="ARBA00023015"/>
    </source>
</evidence>
<dbReference type="AlphaFoldDB" id="A0A1H1TJR3"/>
<keyword evidence="2" id="KW-0238">DNA-binding</keyword>
<sequence length="107" mass="11381">MEPPPQLQGELVSQGKSRQLTNVTIKTVAKHAGVSTATVSRVLSGNGRVSPELQEAVRQSAEALNYSINAVAIALRSSRTATMGMIVPEIDSPAMSRLIQQVVNVLE</sequence>
<reference evidence="6" key="1">
    <citation type="submission" date="2016-10" db="EMBL/GenBank/DDBJ databases">
        <authorList>
            <person name="Varghese N."/>
            <person name="Submissions S."/>
        </authorList>
    </citation>
    <scope>NUCLEOTIDE SEQUENCE [LARGE SCALE GENOMIC DNA]</scope>
    <source>
        <strain evidence="6">IMMIB L-1606</strain>
    </source>
</reference>
<accession>A0A1H1TJR3</accession>
<name>A0A1H1TJR3_9MICC</name>
<keyword evidence="1" id="KW-0805">Transcription regulation</keyword>
<evidence type="ECO:0000256" key="3">
    <source>
        <dbReference type="ARBA" id="ARBA00023163"/>
    </source>
</evidence>
<dbReference type="RefSeq" id="WP_091717158.1">
    <property type="nucleotide sequence ID" value="NZ_LT629779.1"/>
</dbReference>
<dbReference type="GO" id="GO:0000976">
    <property type="term" value="F:transcription cis-regulatory region binding"/>
    <property type="evidence" value="ECO:0007669"/>
    <property type="project" value="TreeGrafter"/>
</dbReference>
<organism evidence="5 6">
    <name type="scientific">Pseudarthrobacter equi</name>
    <dbReference type="NCBI Taxonomy" id="728066"/>
    <lineage>
        <taxon>Bacteria</taxon>
        <taxon>Bacillati</taxon>
        <taxon>Actinomycetota</taxon>
        <taxon>Actinomycetes</taxon>
        <taxon>Micrococcales</taxon>
        <taxon>Micrococcaceae</taxon>
        <taxon>Pseudarthrobacter</taxon>
    </lineage>
</organism>
<dbReference type="GO" id="GO:0003700">
    <property type="term" value="F:DNA-binding transcription factor activity"/>
    <property type="evidence" value="ECO:0007669"/>
    <property type="project" value="TreeGrafter"/>
</dbReference>
<dbReference type="InterPro" id="IPR000843">
    <property type="entry name" value="HTH_LacI"/>
</dbReference>
<evidence type="ECO:0000259" key="4">
    <source>
        <dbReference type="PROSITE" id="PS50932"/>
    </source>
</evidence>
<dbReference type="Proteomes" id="UP000198751">
    <property type="component" value="Chromosome I"/>
</dbReference>
<feature type="domain" description="HTH lacI-type" evidence="4">
    <location>
        <begin position="23"/>
        <end position="77"/>
    </location>
</feature>
<dbReference type="PRINTS" id="PR00036">
    <property type="entry name" value="HTHLACI"/>
</dbReference>
<dbReference type="SUPFAM" id="SSF47413">
    <property type="entry name" value="lambda repressor-like DNA-binding domains"/>
    <property type="match status" value="1"/>
</dbReference>
<dbReference type="PANTHER" id="PTHR30146:SF109">
    <property type="entry name" value="HTH-TYPE TRANSCRIPTIONAL REGULATOR GALS"/>
    <property type="match status" value="1"/>
</dbReference>
<dbReference type="InterPro" id="IPR010982">
    <property type="entry name" value="Lambda_DNA-bd_dom_sf"/>
</dbReference>
<dbReference type="Pfam" id="PF00356">
    <property type="entry name" value="LacI"/>
    <property type="match status" value="1"/>
</dbReference>
<keyword evidence="6" id="KW-1185">Reference proteome</keyword>
<proteinExistence type="predicted"/>
<evidence type="ECO:0000256" key="2">
    <source>
        <dbReference type="ARBA" id="ARBA00023125"/>
    </source>
</evidence>
<dbReference type="EMBL" id="LT629779">
    <property type="protein sequence ID" value="SDS60487.1"/>
    <property type="molecule type" value="Genomic_DNA"/>
</dbReference>
<dbReference type="PROSITE" id="PS50932">
    <property type="entry name" value="HTH_LACI_2"/>
    <property type="match status" value="1"/>
</dbReference>
<dbReference type="SMART" id="SM00354">
    <property type="entry name" value="HTH_LACI"/>
    <property type="match status" value="1"/>
</dbReference>
<evidence type="ECO:0000313" key="6">
    <source>
        <dbReference type="Proteomes" id="UP000198751"/>
    </source>
</evidence>
<dbReference type="PANTHER" id="PTHR30146">
    <property type="entry name" value="LACI-RELATED TRANSCRIPTIONAL REPRESSOR"/>
    <property type="match status" value="1"/>
</dbReference>